<evidence type="ECO:0000256" key="14">
    <source>
        <dbReference type="PROSITE-ProRule" id="PRU01398"/>
    </source>
</evidence>
<keyword evidence="10 14" id="KW-0833">Ubl conjugation pathway</keyword>
<reference evidence="16 17" key="1">
    <citation type="submission" date="2020-01" db="EMBL/GenBank/DDBJ databases">
        <title>Complete Genome Sequence of Pseudomonas putida Strain TS312, Harboring the HdtS type N-acyl-homoserine Lactone Synthase, Isolated from a Paper Mill.</title>
        <authorList>
            <person name="Hosoe A."/>
            <person name="Suenaga T."/>
            <person name="Sugi T."/>
            <person name="Izumi T."/>
            <person name="Nagai N."/>
            <person name="Terada A."/>
        </authorList>
    </citation>
    <scope>NUCLEOTIDE SEQUENCE [LARGE SCALE GENOMIC DNA]</scope>
    <source>
        <strain evidence="16 17">TS312</strain>
    </source>
</reference>
<dbReference type="InterPro" id="IPR003591">
    <property type="entry name" value="Leu-rich_rpt_typical-subtyp"/>
</dbReference>
<evidence type="ECO:0000256" key="10">
    <source>
        <dbReference type="ARBA" id="ARBA00022786"/>
    </source>
</evidence>
<dbReference type="Pfam" id="PF14496">
    <property type="entry name" value="NEL"/>
    <property type="match status" value="1"/>
</dbReference>
<evidence type="ECO:0000256" key="12">
    <source>
        <dbReference type="ARBA" id="ARBA00023026"/>
    </source>
</evidence>
<dbReference type="SUPFAM" id="SSF52058">
    <property type="entry name" value="L domain-like"/>
    <property type="match status" value="1"/>
</dbReference>
<dbReference type="GO" id="GO:0016567">
    <property type="term" value="P:protein ubiquitination"/>
    <property type="evidence" value="ECO:0007669"/>
    <property type="project" value="InterPro"/>
</dbReference>
<feature type="active site" description="Glycyl thioester intermediate" evidence="14">
    <location>
        <position position="1258"/>
    </location>
</feature>
<sequence>MSAANSKLFPPASVDALIVRQLPDWVKTTASESLQQFHQALKQEQKAAEQLRQVFAGIPGLDEFAQPLLEAQLRKEFNIRVDTRTALLCTVVKREFPSIFPLPPIVATVRTSSIPLLSAALHNFALEELEARPRVRRKLERASGTPLQVSFVQFAKLCRALDIGARYQALLHQHLFPVDAKGEVAGQRRKHVEALFEESMRAAMEAAVRYAAIKGHIDESSYLRMLRVFTPKPIVPADTSVLKHRQLYVLGKAAQGVVAIEAWDEKRFTLLEIVVWIPGDPVQAVRRFASWASLYKALGLNLRSPGYRQFFSRFIAEQERVAFMMTLDRLQAATKAGRALELDGRHVQISEPLFIYLRARCIQKIIDDAQALAVPTGVEDAAARTERLSSYENVGLTLLGLAGLFVPVLGEVMLGITALQIADEVYEGYEDWQIGDREAALGHLFSVAETLAVGAVVGGVSAAGSKVLERIAFVDDLTPIVASGRVKLCSNDLSSYKTVHQGQSFVGKIHPDESGWHLHKQEGTYPLARSDDGTQLLIRHPSRENRYRPRLEPTEGGTWRHGLERPETWAEDLLLLRRLADEYAGVTQQQATAVLDSTGFDEARLRQLNLENAPVPARLADAMERYRLHELHPDMTPSNVELMVAKGQEADDAPETLLRRVFPGLTARGAQEICSQVSSQVLEQLESSGKVPLVMAERVRWFLRDSRLDRACAGLRQWQAVCEDTEKLALGLVHELAPWPASHRVQLRSGSIQGPLVGRAGAESAQKVIYLVRDEGAYTVHMPDAPQPDTPTDLTLMRALLLSMSDDQKLRVGGSASSESQLSDTLATHAREHRALASRLIGQVEMVSGVRPPIRFGDGRIGYPLSGRGESSGQAARRGIRQIFPTLDDNEVQQYLLDCIAAGRDPWSDYELLHRQWLELRRALQFWRAEASVRDYLRRTRVMNAVRRCWRRKIGRTANGTYTLEIRGERVTDLPELPGEVSFDHVTRLVLRDMNLATVDSDFLRRFPNLEYLDLRENRLPSIPAGVSALPRLRELRLDHNQIVMTVADASRLNLLVNLERLELNHNPLGQAPQVRALPHLQQLGLRSTGLTTFPADIQQLPWRGRADFRNNQIRRINEDLEGLRVRLQQVAVHDNPLDEASERLLQPQPEPSNSADHVSQPGPSYRQHVLAQAELSSWLAGSTGVQRLTRETSWDNLRAEPGSADFFRFLTDFSHSPDYLKYPAFYRARVWAIIEACEQNTELRELLFEQAGGIATCEDRLLWVFSQMEVRALIHSQTAGSAEMMSERSLLRLGRSIYRLQEVDRVAARKLQRLRDLFKGQPARLDRIDDVETYLAYRIRLASPLQLVGQPVRMHYETESLVTAADINAARLEILEGETQARLVDSLVVQDYWQEYLRATYSRRFKELVDAKQSDLALADERLAREEMTEGDYLVVCKELKSNLEDAERELIRRLTEEAFERWPL</sequence>
<dbReference type="Pfam" id="PF20178">
    <property type="entry name" value="ToxA_N"/>
    <property type="match status" value="1"/>
</dbReference>
<dbReference type="SMART" id="SM00369">
    <property type="entry name" value="LRR_TYP"/>
    <property type="match status" value="4"/>
</dbReference>
<keyword evidence="7" id="KW-0433">Leucine-rich repeat</keyword>
<dbReference type="InterPro" id="IPR001611">
    <property type="entry name" value="Leu-rich_rpt"/>
</dbReference>
<dbReference type="EC" id="2.3.2.27" evidence="5"/>
<accession>A0A7U6M5T7</accession>
<evidence type="ECO:0000259" key="15">
    <source>
        <dbReference type="PROSITE" id="PS52053"/>
    </source>
</evidence>
<evidence type="ECO:0000256" key="5">
    <source>
        <dbReference type="ARBA" id="ARBA00012483"/>
    </source>
</evidence>
<comment type="PTM">
    <text evidence="14">Ubiquitinated in the presence of host E1 ubiquitin-activating enzyme, E2 ubiquitin-conjugating enzyme and ubiquitin.</text>
</comment>
<evidence type="ECO:0000256" key="7">
    <source>
        <dbReference type="ARBA" id="ARBA00022614"/>
    </source>
</evidence>
<dbReference type="Gene3D" id="3.80.10.10">
    <property type="entry name" value="Ribonuclease Inhibitor"/>
    <property type="match status" value="1"/>
</dbReference>
<dbReference type="Proteomes" id="UP000464661">
    <property type="component" value="Chromosome"/>
</dbReference>
<evidence type="ECO:0000256" key="6">
    <source>
        <dbReference type="ARBA" id="ARBA00022525"/>
    </source>
</evidence>
<evidence type="ECO:0000313" key="17">
    <source>
        <dbReference type="Proteomes" id="UP000464661"/>
    </source>
</evidence>
<dbReference type="PROSITE" id="PS51450">
    <property type="entry name" value="LRR"/>
    <property type="match status" value="1"/>
</dbReference>
<proteinExistence type="inferred from homology"/>
<feature type="domain" description="NEL" evidence="15">
    <location>
        <begin position="1171"/>
        <end position="1466"/>
    </location>
</feature>
<evidence type="ECO:0000256" key="2">
    <source>
        <dbReference type="ARBA" id="ARBA00004192"/>
    </source>
</evidence>
<keyword evidence="9" id="KW-0677">Repeat</keyword>
<dbReference type="InterPro" id="IPR046673">
    <property type="entry name" value="ToxA_N"/>
</dbReference>
<keyword evidence="13 14" id="KW-1035">Host cytoplasm</keyword>
<evidence type="ECO:0000313" key="16">
    <source>
        <dbReference type="EMBL" id="BBU46475.1"/>
    </source>
</evidence>
<dbReference type="InterPro" id="IPR029487">
    <property type="entry name" value="NEL_dom"/>
</dbReference>
<dbReference type="Pfam" id="PF13855">
    <property type="entry name" value="LRR_8"/>
    <property type="match status" value="1"/>
</dbReference>
<evidence type="ECO:0000256" key="3">
    <source>
        <dbReference type="ARBA" id="ARBA00004613"/>
    </source>
</evidence>
<evidence type="ECO:0000256" key="11">
    <source>
        <dbReference type="ARBA" id="ARBA00022843"/>
    </source>
</evidence>
<dbReference type="PROSITE" id="PS52053">
    <property type="entry name" value="NEL"/>
    <property type="match status" value="1"/>
</dbReference>
<evidence type="ECO:0000256" key="8">
    <source>
        <dbReference type="ARBA" id="ARBA00022679"/>
    </source>
</evidence>
<dbReference type="Gene3D" id="1.20.58.360">
    <property type="entry name" value="Shigella T3SS effector IpaH defines"/>
    <property type="match status" value="1"/>
</dbReference>
<protein>
    <recommendedName>
        <fullName evidence="5">RING-type E3 ubiquitin transferase</fullName>
        <ecNumber evidence="5">2.3.2.27</ecNumber>
    </recommendedName>
</protein>
<dbReference type="GO" id="GO:0005576">
    <property type="term" value="C:extracellular region"/>
    <property type="evidence" value="ECO:0007669"/>
    <property type="project" value="UniProtKB-SubCell"/>
</dbReference>
<organism evidence="16 17">
    <name type="scientific">Pseudomonas putida</name>
    <name type="common">Arthrobacter siderocapsulatus</name>
    <dbReference type="NCBI Taxonomy" id="303"/>
    <lineage>
        <taxon>Bacteria</taxon>
        <taxon>Pseudomonadati</taxon>
        <taxon>Pseudomonadota</taxon>
        <taxon>Gammaproteobacteria</taxon>
        <taxon>Pseudomonadales</taxon>
        <taxon>Pseudomonadaceae</taxon>
        <taxon>Pseudomonas</taxon>
    </lineage>
</organism>
<evidence type="ECO:0000256" key="4">
    <source>
        <dbReference type="ARBA" id="ARBA00009868"/>
    </source>
</evidence>
<comment type="subcellular location">
    <subcellularLocation>
        <location evidence="2">Host cytoplasm</location>
    </subcellularLocation>
    <subcellularLocation>
        <location evidence="3">Secreted</location>
    </subcellularLocation>
</comment>
<dbReference type="PANTHER" id="PTHR47114:SF2">
    <property type="entry name" value="OLIGODENDROCYTE-MYELIN GLYCOPROTEIN"/>
    <property type="match status" value="1"/>
</dbReference>
<name>A0A7U6M5T7_PSEPU</name>
<keyword evidence="6 14" id="KW-0964">Secreted</keyword>
<keyword evidence="8 14" id="KW-0808">Transferase</keyword>
<keyword evidence="11 14" id="KW-0832">Ubl conjugation</keyword>
<dbReference type="PANTHER" id="PTHR47114">
    <property type="match status" value="1"/>
</dbReference>
<comment type="similarity">
    <text evidence="4 14">Belongs to the LRR-containing bacterial E3 ligase family.</text>
</comment>
<evidence type="ECO:0000256" key="13">
    <source>
        <dbReference type="ARBA" id="ARBA00023200"/>
    </source>
</evidence>
<dbReference type="RefSeq" id="WP_161990078.1">
    <property type="nucleotide sequence ID" value="NZ_AP022324.1"/>
</dbReference>
<dbReference type="EMBL" id="AP022324">
    <property type="protein sequence ID" value="BBU46475.1"/>
    <property type="molecule type" value="Genomic_DNA"/>
</dbReference>
<dbReference type="GO" id="GO:0030430">
    <property type="term" value="C:host cell cytoplasm"/>
    <property type="evidence" value="ECO:0007669"/>
    <property type="project" value="UniProtKB-SubCell"/>
</dbReference>
<evidence type="ECO:0000256" key="9">
    <source>
        <dbReference type="ARBA" id="ARBA00022737"/>
    </source>
</evidence>
<comment type="catalytic activity">
    <reaction evidence="1">
        <text>S-ubiquitinyl-[E2 ubiquitin-conjugating enzyme]-L-cysteine + [acceptor protein]-L-lysine = [E2 ubiquitin-conjugating enzyme]-L-cysteine + N(6)-ubiquitinyl-[acceptor protein]-L-lysine.</text>
        <dbReference type="EC" id="2.3.2.27"/>
    </reaction>
</comment>
<gene>
    <name evidence="16" type="ORF">PPTS312_43900</name>
</gene>
<dbReference type="InterPro" id="IPR032675">
    <property type="entry name" value="LRR_dom_sf"/>
</dbReference>
<dbReference type="GO" id="GO:0061630">
    <property type="term" value="F:ubiquitin protein ligase activity"/>
    <property type="evidence" value="ECO:0007669"/>
    <property type="project" value="UniProtKB-EC"/>
</dbReference>
<evidence type="ECO:0000256" key="1">
    <source>
        <dbReference type="ARBA" id="ARBA00000900"/>
    </source>
</evidence>
<dbReference type="InterPro" id="IPR051071">
    <property type="entry name" value="LRR-bact_E3_ubiq_ligases"/>
</dbReference>
<keyword evidence="12" id="KW-0843">Virulence</keyword>